<organism evidence="1 2">
    <name type="scientific">Candidatus Gemmiger avistercoris</name>
    <dbReference type="NCBI Taxonomy" id="2838606"/>
    <lineage>
        <taxon>Bacteria</taxon>
        <taxon>Bacillati</taxon>
        <taxon>Bacillota</taxon>
        <taxon>Clostridia</taxon>
        <taxon>Eubacteriales</taxon>
        <taxon>Gemmiger</taxon>
    </lineage>
</organism>
<gene>
    <name evidence="1" type="ORF">H9724_08495</name>
</gene>
<dbReference type="EMBL" id="DXBF01000066">
    <property type="protein sequence ID" value="HIZ62785.1"/>
    <property type="molecule type" value="Genomic_DNA"/>
</dbReference>
<reference evidence="1" key="2">
    <citation type="submission" date="2021-04" db="EMBL/GenBank/DDBJ databases">
        <authorList>
            <person name="Gilroy R."/>
        </authorList>
    </citation>
    <scope>NUCLEOTIDE SEQUENCE</scope>
    <source>
        <strain evidence="1">CHK188-11489</strain>
    </source>
</reference>
<evidence type="ECO:0000313" key="1">
    <source>
        <dbReference type="EMBL" id="HIZ62785.1"/>
    </source>
</evidence>
<dbReference type="AlphaFoldDB" id="A0A9D2FLU7"/>
<sequence>MEPQTRLIVMLTHHDRTVPDAPAVFEACRGCGAGYWGMKEEGLPPEEMRALYRRMKACGKKTALEVVAYTEAEGLQGAQLAAGCGCDLLMGTLFFDSIAAFCRTHGLRYLPFVGRVHGRPSVLDGAPEEMVLQAGDCLRRGAFGVDLLGYRHTGDKSALIRRFVAEAGAPVCVAGSIDGMARLAEVKAAAPWAFTIGSAFFEEKFGTGFASQIGRVLDFLRA</sequence>
<accession>A0A9D2FLU7</accession>
<comment type="caution">
    <text evidence="1">The sequence shown here is derived from an EMBL/GenBank/DDBJ whole genome shotgun (WGS) entry which is preliminary data.</text>
</comment>
<dbReference type="SUPFAM" id="SSF51391">
    <property type="entry name" value="Thiamin phosphate synthase"/>
    <property type="match status" value="1"/>
</dbReference>
<evidence type="ECO:0000313" key="2">
    <source>
        <dbReference type="Proteomes" id="UP000824105"/>
    </source>
</evidence>
<evidence type="ECO:0008006" key="3">
    <source>
        <dbReference type="Google" id="ProtNLM"/>
    </source>
</evidence>
<name>A0A9D2FLU7_9FIRM</name>
<proteinExistence type="predicted"/>
<dbReference type="InterPro" id="IPR036206">
    <property type="entry name" value="ThiamineP_synth_sf"/>
</dbReference>
<protein>
    <recommendedName>
        <fullName evidence="3">4-hydroxythreonine-4-phosphate dehydrogenase</fullName>
    </recommendedName>
</protein>
<dbReference type="Proteomes" id="UP000824105">
    <property type="component" value="Unassembled WGS sequence"/>
</dbReference>
<reference evidence="1" key="1">
    <citation type="journal article" date="2021" name="PeerJ">
        <title>Extensive microbial diversity within the chicken gut microbiome revealed by metagenomics and culture.</title>
        <authorList>
            <person name="Gilroy R."/>
            <person name="Ravi A."/>
            <person name="Getino M."/>
            <person name="Pursley I."/>
            <person name="Horton D.L."/>
            <person name="Alikhan N.F."/>
            <person name="Baker D."/>
            <person name="Gharbi K."/>
            <person name="Hall N."/>
            <person name="Watson M."/>
            <person name="Adriaenssens E.M."/>
            <person name="Foster-Nyarko E."/>
            <person name="Jarju S."/>
            <person name="Secka A."/>
            <person name="Antonio M."/>
            <person name="Oren A."/>
            <person name="Chaudhuri R.R."/>
            <person name="La Ragione R."/>
            <person name="Hildebrand F."/>
            <person name="Pallen M.J."/>
        </authorList>
    </citation>
    <scope>NUCLEOTIDE SEQUENCE</scope>
    <source>
        <strain evidence="1">CHK188-11489</strain>
    </source>
</reference>